<name>A0A4Q7KZ44_9PSEU</name>
<keyword evidence="2" id="KW-1185">Reference proteome</keyword>
<proteinExistence type="predicted"/>
<organism evidence="1 2">
    <name type="scientific">Herbihabitans rhizosphaerae</name>
    <dbReference type="NCBI Taxonomy" id="1872711"/>
    <lineage>
        <taxon>Bacteria</taxon>
        <taxon>Bacillati</taxon>
        <taxon>Actinomycetota</taxon>
        <taxon>Actinomycetes</taxon>
        <taxon>Pseudonocardiales</taxon>
        <taxon>Pseudonocardiaceae</taxon>
        <taxon>Herbihabitans</taxon>
    </lineage>
</organism>
<accession>A0A4Q7KZ44</accession>
<dbReference type="RefSeq" id="WP_130343942.1">
    <property type="nucleotide sequence ID" value="NZ_SGWQ01000003.1"/>
</dbReference>
<dbReference type="OrthoDB" id="3697873at2"/>
<dbReference type="Proteomes" id="UP000294257">
    <property type="component" value="Unassembled WGS sequence"/>
</dbReference>
<reference evidence="1 2" key="1">
    <citation type="submission" date="2019-02" db="EMBL/GenBank/DDBJ databases">
        <title>Genomic Encyclopedia of Type Strains, Phase IV (KMG-IV): sequencing the most valuable type-strain genomes for metagenomic binning, comparative biology and taxonomic classification.</title>
        <authorList>
            <person name="Goeker M."/>
        </authorList>
    </citation>
    <scope>NUCLEOTIDE SEQUENCE [LARGE SCALE GENOMIC DNA]</scope>
    <source>
        <strain evidence="1 2">DSM 101727</strain>
    </source>
</reference>
<comment type="caution">
    <text evidence="1">The sequence shown here is derived from an EMBL/GenBank/DDBJ whole genome shotgun (WGS) entry which is preliminary data.</text>
</comment>
<dbReference type="Gene3D" id="1.10.287.1060">
    <property type="entry name" value="ESAT-6-like"/>
    <property type="match status" value="1"/>
</dbReference>
<gene>
    <name evidence="1" type="ORF">EV193_103280</name>
</gene>
<sequence>MAEEGDPGSDSRAFNAAPVGNISGYIGQMEQVLAAPMPQAIKVDPQQILNVGSAIAREVKNLEAALRRNRDSLHVAPAGNDDTSKAVARAWTRLLASPANPESVASRVQLYIDNLRAVCTQLEAAARQYKYTEEAIAAAFRPTDQGQGRPSHA</sequence>
<protein>
    <recommendedName>
        <fullName evidence="3">PE family protein</fullName>
    </recommendedName>
</protein>
<evidence type="ECO:0000313" key="2">
    <source>
        <dbReference type="Proteomes" id="UP000294257"/>
    </source>
</evidence>
<dbReference type="AlphaFoldDB" id="A0A4Q7KZ44"/>
<dbReference type="EMBL" id="SGWQ01000003">
    <property type="protein sequence ID" value="RZS40962.1"/>
    <property type="molecule type" value="Genomic_DNA"/>
</dbReference>
<evidence type="ECO:0008006" key="3">
    <source>
        <dbReference type="Google" id="ProtNLM"/>
    </source>
</evidence>
<evidence type="ECO:0000313" key="1">
    <source>
        <dbReference type="EMBL" id="RZS40962.1"/>
    </source>
</evidence>